<proteinExistence type="predicted"/>
<keyword evidence="2" id="KW-1185">Reference proteome</keyword>
<sequence>MAELARQLPASSDLQSAGLQALAQAGFDDELRREIAVAQTGARCALAAVVLDVPEVAPGSEEERGVGFIVYSLVTGLVAQALMDQHTVREPDLLARAVRALT</sequence>
<dbReference type="RefSeq" id="WP_345217110.1">
    <property type="nucleotide sequence ID" value="NZ_BAABGN010000012.1"/>
</dbReference>
<protein>
    <submittedName>
        <fullName evidence="1">Uncharacterized protein</fullName>
    </submittedName>
</protein>
<reference evidence="2" key="1">
    <citation type="journal article" date="2019" name="Int. J. Syst. Evol. Microbiol.">
        <title>The Global Catalogue of Microorganisms (GCM) 10K type strain sequencing project: providing services to taxonomists for standard genome sequencing and annotation.</title>
        <authorList>
            <consortium name="The Broad Institute Genomics Platform"/>
            <consortium name="The Broad Institute Genome Sequencing Center for Infectious Disease"/>
            <person name="Wu L."/>
            <person name="Ma J."/>
        </authorList>
    </citation>
    <scope>NUCLEOTIDE SEQUENCE [LARGE SCALE GENOMIC DNA]</scope>
    <source>
        <strain evidence="2">JCM 17810</strain>
    </source>
</reference>
<name>A0ABP8LHC5_9MICO</name>
<evidence type="ECO:0000313" key="2">
    <source>
        <dbReference type="Proteomes" id="UP001500622"/>
    </source>
</evidence>
<accession>A0ABP8LHC5</accession>
<comment type="caution">
    <text evidence="1">The sequence shown here is derived from an EMBL/GenBank/DDBJ whole genome shotgun (WGS) entry which is preliminary data.</text>
</comment>
<evidence type="ECO:0000313" key="1">
    <source>
        <dbReference type="EMBL" id="GAA4428810.1"/>
    </source>
</evidence>
<gene>
    <name evidence="1" type="ORF">GCM10023169_30340</name>
</gene>
<organism evidence="1 2">
    <name type="scientific">Georgenia halophila</name>
    <dbReference type="NCBI Taxonomy" id="620889"/>
    <lineage>
        <taxon>Bacteria</taxon>
        <taxon>Bacillati</taxon>
        <taxon>Actinomycetota</taxon>
        <taxon>Actinomycetes</taxon>
        <taxon>Micrococcales</taxon>
        <taxon>Bogoriellaceae</taxon>
        <taxon>Georgenia</taxon>
    </lineage>
</organism>
<dbReference type="EMBL" id="BAABGN010000012">
    <property type="protein sequence ID" value="GAA4428810.1"/>
    <property type="molecule type" value="Genomic_DNA"/>
</dbReference>
<dbReference type="Proteomes" id="UP001500622">
    <property type="component" value="Unassembled WGS sequence"/>
</dbReference>